<feature type="domain" description="Chalcone/stilbene synthase C-terminal" evidence="5">
    <location>
        <begin position="227"/>
        <end position="357"/>
    </location>
</feature>
<dbReference type="PANTHER" id="PTHR11877:SF46">
    <property type="entry name" value="TYPE III POLYKETIDE SYNTHASE A"/>
    <property type="match status" value="1"/>
</dbReference>
<gene>
    <name evidence="6" type="ORF">CQA01_16390</name>
</gene>
<feature type="domain" description="Chalcone/stilbene synthase N-terminal" evidence="4">
    <location>
        <begin position="4"/>
        <end position="214"/>
    </location>
</feature>
<dbReference type="InterPro" id="IPR016039">
    <property type="entry name" value="Thiolase-like"/>
</dbReference>
<evidence type="ECO:0000256" key="2">
    <source>
        <dbReference type="ARBA" id="ARBA00022679"/>
    </source>
</evidence>
<evidence type="ECO:0000256" key="1">
    <source>
        <dbReference type="ARBA" id="ARBA00005531"/>
    </source>
</evidence>
<dbReference type="InterPro" id="IPR001099">
    <property type="entry name" value="Chalcone/stilbene_synt_N"/>
</dbReference>
<evidence type="ECO:0000313" key="7">
    <source>
        <dbReference type="Proteomes" id="UP000321301"/>
    </source>
</evidence>
<dbReference type="EMBL" id="BJYV01000006">
    <property type="protein sequence ID" value="GEO21105.1"/>
    <property type="molecule type" value="Genomic_DNA"/>
</dbReference>
<dbReference type="Pfam" id="PF00195">
    <property type="entry name" value="Chal_sti_synt_N"/>
    <property type="match status" value="1"/>
</dbReference>
<evidence type="ECO:0000256" key="3">
    <source>
        <dbReference type="PIRSR" id="PIRSR000451-1"/>
    </source>
</evidence>
<dbReference type="AlphaFoldDB" id="A0A512CA85"/>
<dbReference type="Gene3D" id="3.40.47.10">
    <property type="match status" value="2"/>
</dbReference>
<dbReference type="Proteomes" id="UP000321301">
    <property type="component" value="Unassembled WGS sequence"/>
</dbReference>
<dbReference type="InterPro" id="IPR011141">
    <property type="entry name" value="Polyketide_synthase_type-III"/>
</dbReference>
<dbReference type="CDD" id="cd00831">
    <property type="entry name" value="CHS_like"/>
    <property type="match status" value="1"/>
</dbReference>
<keyword evidence="2" id="KW-0808">Transferase</keyword>
<keyword evidence="7" id="KW-1185">Reference proteome</keyword>
<dbReference type="GO" id="GO:0030639">
    <property type="term" value="P:polyketide biosynthetic process"/>
    <property type="evidence" value="ECO:0007669"/>
    <property type="project" value="TreeGrafter"/>
</dbReference>
<sequence length="359" mass="39696">MKSQIKSIGLASPGKPIEQELICRFMQKAHGLDSNESRKLSFVYRKSGIAQRYSALNDFNYSDPQDFDFFPKNELLEPFPDTLTRMDVFKKVAPDLAIEAIEKCLAKTDVKPEDITHLILISCTGMYAPGVELDIINRLGLPNTVERYAIHFMGCYAAFNGIKMADRICKSEPTAKVLVVGVELCTIHFQKDYNEDNVLANAIFGDGAAAVLIQQGGQGMHIENYQSNIIPDGAEDMAWSIGNFGFQMKLSKYIPNLLEKGIKDFADGLEEQFGLSTIKHFAIHPGGKQILNKIENAFGIEVSQNQHAHNILKDFGNMSSVTILFVLEAVLNDSSIKGKVLAMGFGPGLTLESLLIEKP</sequence>
<comment type="similarity">
    <text evidence="1">Belongs to the thiolase-like superfamily. Chalcone/stilbene synthases family.</text>
</comment>
<evidence type="ECO:0000313" key="6">
    <source>
        <dbReference type="EMBL" id="GEO21105.1"/>
    </source>
</evidence>
<name>A0A512CA85_9BACT</name>
<accession>A0A512CA85</accession>
<evidence type="ECO:0000259" key="4">
    <source>
        <dbReference type="Pfam" id="PF00195"/>
    </source>
</evidence>
<dbReference type="PANTHER" id="PTHR11877">
    <property type="entry name" value="HYDROXYMETHYLGLUTARYL-COA SYNTHASE"/>
    <property type="match status" value="1"/>
</dbReference>
<dbReference type="Pfam" id="PF02797">
    <property type="entry name" value="Chal_sti_synt_C"/>
    <property type="match status" value="1"/>
</dbReference>
<dbReference type="GO" id="GO:0016747">
    <property type="term" value="F:acyltransferase activity, transferring groups other than amino-acyl groups"/>
    <property type="evidence" value="ECO:0007669"/>
    <property type="project" value="InterPro"/>
</dbReference>
<reference evidence="6 7" key="1">
    <citation type="submission" date="2019-07" db="EMBL/GenBank/DDBJ databases">
        <title>Whole genome shotgun sequence of Cyclobacterium qasimii NBRC 106168.</title>
        <authorList>
            <person name="Hosoyama A."/>
            <person name="Uohara A."/>
            <person name="Ohji S."/>
            <person name="Ichikawa N."/>
        </authorList>
    </citation>
    <scope>NUCLEOTIDE SEQUENCE [LARGE SCALE GENOMIC DNA]</scope>
    <source>
        <strain evidence="6 7">NBRC 106168</strain>
    </source>
</reference>
<feature type="active site" description="Acyl-thioester intermediate" evidence="3">
    <location>
        <position position="155"/>
    </location>
</feature>
<dbReference type="InterPro" id="IPR012328">
    <property type="entry name" value="Chalcone/stilbene_synt_C"/>
</dbReference>
<dbReference type="PIRSF" id="PIRSF000451">
    <property type="entry name" value="PKS_III"/>
    <property type="match status" value="1"/>
</dbReference>
<evidence type="ECO:0000259" key="5">
    <source>
        <dbReference type="Pfam" id="PF02797"/>
    </source>
</evidence>
<organism evidence="6 7">
    <name type="scientific">Cyclobacterium qasimii</name>
    <dbReference type="NCBI Taxonomy" id="1350429"/>
    <lineage>
        <taxon>Bacteria</taxon>
        <taxon>Pseudomonadati</taxon>
        <taxon>Bacteroidota</taxon>
        <taxon>Cytophagia</taxon>
        <taxon>Cytophagales</taxon>
        <taxon>Cyclobacteriaceae</taxon>
        <taxon>Cyclobacterium</taxon>
    </lineage>
</organism>
<dbReference type="SUPFAM" id="SSF53901">
    <property type="entry name" value="Thiolase-like"/>
    <property type="match status" value="2"/>
</dbReference>
<protein>
    <submittedName>
        <fullName evidence="6">Chalcone synthase</fullName>
    </submittedName>
</protein>
<comment type="caution">
    <text evidence="6">The sequence shown here is derived from an EMBL/GenBank/DDBJ whole genome shotgun (WGS) entry which is preliminary data.</text>
</comment>
<proteinExistence type="inferred from homology"/>
<dbReference type="RefSeq" id="WP_020889670.1">
    <property type="nucleotide sequence ID" value="NZ_BJYV01000006.1"/>
</dbReference>